<comment type="caution">
    <text evidence="2">The sequence shown here is derived from an EMBL/GenBank/DDBJ whole genome shotgun (WGS) entry which is preliminary data.</text>
</comment>
<organism evidence="2 3">
    <name type="scientific">Euroglyphus maynei</name>
    <name type="common">Mayne's house dust mite</name>
    <dbReference type="NCBI Taxonomy" id="6958"/>
    <lineage>
        <taxon>Eukaryota</taxon>
        <taxon>Metazoa</taxon>
        <taxon>Ecdysozoa</taxon>
        <taxon>Arthropoda</taxon>
        <taxon>Chelicerata</taxon>
        <taxon>Arachnida</taxon>
        <taxon>Acari</taxon>
        <taxon>Acariformes</taxon>
        <taxon>Sarcoptiformes</taxon>
        <taxon>Astigmata</taxon>
        <taxon>Psoroptidia</taxon>
        <taxon>Analgoidea</taxon>
        <taxon>Pyroglyphidae</taxon>
        <taxon>Pyroglyphinae</taxon>
        <taxon>Euroglyphus</taxon>
    </lineage>
</organism>
<accession>A0A1Y3BVC4</accession>
<feature type="region of interest" description="Disordered" evidence="1">
    <location>
        <begin position="46"/>
        <end position="76"/>
    </location>
</feature>
<dbReference type="EMBL" id="MUJZ01001392">
    <property type="protein sequence ID" value="OTF83958.1"/>
    <property type="molecule type" value="Genomic_DNA"/>
</dbReference>
<sequence>MNNVIASQYEPVVVRSTTQYHHPQQHHHHHLHNQNKQQNLIENNNQTQQSSNIQTSGWTPVTTNNNNNKNGGYNNPSPNILSYTAINPSLMQQKLSTPSSLGSESIVDKVVPLVVTSINNVVDQQQNSINVSSQYLASESISRNSYQTPQNAYMIHPTKYKQAFFPAESIRMENSNNKSEIK</sequence>
<gene>
    <name evidence="2" type="ORF">BLA29_004958</name>
</gene>
<proteinExistence type="predicted"/>
<evidence type="ECO:0000313" key="3">
    <source>
        <dbReference type="Proteomes" id="UP000194236"/>
    </source>
</evidence>
<protein>
    <submittedName>
        <fullName evidence="2">Uncharacterized protein</fullName>
    </submittedName>
</protein>
<reference evidence="2 3" key="1">
    <citation type="submission" date="2017-03" db="EMBL/GenBank/DDBJ databases">
        <title>Genome Survey of Euroglyphus maynei.</title>
        <authorList>
            <person name="Arlian L.G."/>
            <person name="Morgan M.S."/>
            <person name="Rider S.D."/>
        </authorList>
    </citation>
    <scope>NUCLEOTIDE SEQUENCE [LARGE SCALE GENOMIC DNA]</scope>
    <source>
        <strain evidence="2">Arlian Lab</strain>
        <tissue evidence="2">Whole body</tissue>
    </source>
</reference>
<dbReference type="Proteomes" id="UP000194236">
    <property type="component" value="Unassembled WGS sequence"/>
</dbReference>
<name>A0A1Y3BVC4_EURMA</name>
<evidence type="ECO:0000313" key="2">
    <source>
        <dbReference type="EMBL" id="OTF83958.1"/>
    </source>
</evidence>
<dbReference type="AlphaFoldDB" id="A0A1Y3BVC4"/>
<evidence type="ECO:0000256" key="1">
    <source>
        <dbReference type="SAM" id="MobiDB-lite"/>
    </source>
</evidence>
<keyword evidence="3" id="KW-1185">Reference proteome</keyword>